<gene>
    <name evidence="3" type="ORF">SBRCBS47491_002573</name>
</gene>
<name>A0ABP0B861_9PEZI</name>
<feature type="transmembrane region" description="Helical" evidence="2">
    <location>
        <begin position="93"/>
        <end position="111"/>
    </location>
</feature>
<organism evidence="3 4">
    <name type="scientific">Sporothrix bragantina</name>
    <dbReference type="NCBI Taxonomy" id="671064"/>
    <lineage>
        <taxon>Eukaryota</taxon>
        <taxon>Fungi</taxon>
        <taxon>Dikarya</taxon>
        <taxon>Ascomycota</taxon>
        <taxon>Pezizomycotina</taxon>
        <taxon>Sordariomycetes</taxon>
        <taxon>Sordariomycetidae</taxon>
        <taxon>Ophiostomatales</taxon>
        <taxon>Ophiostomataceae</taxon>
        <taxon>Sporothrix</taxon>
    </lineage>
</organism>
<comment type="caution">
    <text evidence="3">The sequence shown here is derived from an EMBL/GenBank/DDBJ whole genome shotgun (WGS) entry which is preliminary data.</text>
</comment>
<dbReference type="Proteomes" id="UP001642406">
    <property type="component" value="Unassembled WGS sequence"/>
</dbReference>
<evidence type="ECO:0000313" key="4">
    <source>
        <dbReference type="Proteomes" id="UP001642406"/>
    </source>
</evidence>
<evidence type="ECO:0000256" key="2">
    <source>
        <dbReference type="SAM" id="Phobius"/>
    </source>
</evidence>
<dbReference type="EMBL" id="CAWUHC010000015">
    <property type="protein sequence ID" value="CAK7215700.1"/>
    <property type="molecule type" value="Genomic_DNA"/>
</dbReference>
<evidence type="ECO:0000313" key="3">
    <source>
        <dbReference type="EMBL" id="CAK7215700.1"/>
    </source>
</evidence>
<reference evidence="3 4" key="1">
    <citation type="submission" date="2024-01" db="EMBL/GenBank/DDBJ databases">
        <authorList>
            <person name="Allen C."/>
            <person name="Tagirdzhanova G."/>
        </authorList>
    </citation>
    <scope>NUCLEOTIDE SEQUENCE [LARGE SCALE GENOMIC DNA]</scope>
</reference>
<accession>A0ABP0B861</accession>
<keyword evidence="4" id="KW-1185">Reference proteome</keyword>
<sequence>MFFPTHAVPMGLSGPMNNAKSSSSTGGVTGHDVANHSPLISHHQWHRVPVWAYVLISIAAFVILLFVAAFIYHGIQERRLARNQNRRLSIRTVAVKAVKAALFFWVFALIGRCLCGRRGKTPSGGAVSSYRKVDNAGEMTANNNLYSASLGYGNAPAGSSGAAYGDGGSGNLDSISEKYEPYTGIGTKAVAAGATADYGHSRNNSRSHSRSASTSVPYSPGSAFAFQQDTSYAPTDVASIAPGPRHITPAVSPVPSPLPTPAAVTEPLMAHASSTYVPTRDSHPMY</sequence>
<protein>
    <recommendedName>
        <fullName evidence="5">Integral membrane protein</fullName>
    </recommendedName>
</protein>
<keyword evidence="2" id="KW-0472">Membrane</keyword>
<feature type="region of interest" description="Disordered" evidence="1">
    <location>
        <begin position="198"/>
        <end position="220"/>
    </location>
</feature>
<keyword evidence="2" id="KW-0812">Transmembrane</keyword>
<evidence type="ECO:0000256" key="1">
    <source>
        <dbReference type="SAM" id="MobiDB-lite"/>
    </source>
</evidence>
<evidence type="ECO:0008006" key="5">
    <source>
        <dbReference type="Google" id="ProtNLM"/>
    </source>
</evidence>
<feature type="transmembrane region" description="Helical" evidence="2">
    <location>
        <begin position="50"/>
        <end position="72"/>
    </location>
</feature>
<proteinExistence type="predicted"/>
<keyword evidence="2" id="KW-1133">Transmembrane helix</keyword>